<dbReference type="Proteomes" id="UP001155546">
    <property type="component" value="Unassembled WGS sequence"/>
</dbReference>
<name>A0A9X2WKG4_9GAMM</name>
<gene>
    <name evidence="1" type="ORF">NE535_04460</name>
</gene>
<comment type="caution">
    <text evidence="1">The sequence shown here is derived from an EMBL/GenBank/DDBJ whole genome shotgun (WGS) entry which is preliminary data.</text>
</comment>
<proteinExistence type="predicted"/>
<dbReference type="Pfam" id="PF04299">
    <property type="entry name" value="FMN_bind_2"/>
    <property type="match status" value="1"/>
</dbReference>
<dbReference type="InterPro" id="IPR012349">
    <property type="entry name" value="Split_barrel_FMN-bd"/>
</dbReference>
<protein>
    <submittedName>
        <fullName evidence="1">FMN-binding negative transcriptional regulator</fullName>
    </submittedName>
</protein>
<dbReference type="PIRSF" id="PIRSF010372">
    <property type="entry name" value="PaiB"/>
    <property type="match status" value="1"/>
</dbReference>
<dbReference type="RefSeq" id="WP_261297477.1">
    <property type="nucleotide sequence ID" value="NZ_JAMTCD010000004.1"/>
</dbReference>
<reference evidence="1" key="1">
    <citation type="journal article" date="2023" name="Int. J. Syst. Evol. Microbiol.">
        <title>&lt;i&gt;Shewanella septentrionalis&lt;/i&gt; sp. nov. and &lt;i&gt;Shewanella holmiensis&lt;/i&gt; sp. nov., isolated from Baltic Sea water and sediments.</title>
        <authorList>
            <person name="Martin-Rodriguez A.J."/>
            <person name="Thorell K."/>
            <person name="Joffre E."/>
            <person name="Jensie-Markopoulos S."/>
            <person name="Moore E.R.B."/>
            <person name="Sjoling A."/>
        </authorList>
    </citation>
    <scope>NUCLEOTIDE SEQUENCE</scope>
    <source>
        <strain evidence="1">SP1S2-7</strain>
    </source>
</reference>
<dbReference type="InterPro" id="IPR007396">
    <property type="entry name" value="TR_PAI2-type"/>
</dbReference>
<accession>A0A9X2WKG4</accession>
<evidence type="ECO:0000313" key="1">
    <source>
        <dbReference type="EMBL" id="MCT7941047.1"/>
    </source>
</evidence>
<dbReference type="SUPFAM" id="SSF50475">
    <property type="entry name" value="FMN-binding split barrel"/>
    <property type="match status" value="1"/>
</dbReference>
<dbReference type="PANTHER" id="PTHR35802:SF1">
    <property type="entry name" value="PROTEASE SYNTHASE AND SPORULATION PROTEIN PAI 2"/>
    <property type="match status" value="1"/>
</dbReference>
<dbReference type="AlphaFoldDB" id="A0A9X2WKG4"/>
<sequence>MLCLSLYDAQSTYYNGRKPMHVPEKWKMTATSDIQKFIQQHGFAMIVSSDLEASHLPLLLEPSTTEYGVLYGHFARTNPHWKNIVGRSVLCVFNGPHAYISPTWYDAYPAVPTWNYITVHAKGVLELTDDKTTLAMLNATIGKYEPSLLESSSGTNEGFIPQAFQDKLIKGIVGFKIVISELQAKQKLGQHRSLADQQGVATGLAKSADLEAQHLLSYMQANNIGIG</sequence>
<dbReference type="PANTHER" id="PTHR35802">
    <property type="entry name" value="PROTEASE SYNTHASE AND SPORULATION PROTEIN PAI 2"/>
    <property type="match status" value="1"/>
</dbReference>
<evidence type="ECO:0000313" key="2">
    <source>
        <dbReference type="Proteomes" id="UP001155546"/>
    </source>
</evidence>
<dbReference type="EMBL" id="JAMTCD010000004">
    <property type="protein sequence ID" value="MCT7941047.1"/>
    <property type="molecule type" value="Genomic_DNA"/>
</dbReference>
<keyword evidence="2" id="KW-1185">Reference proteome</keyword>
<dbReference type="Gene3D" id="2.30.110.10">
    <property type="entry name" value="Electron Transport, Fmn-binding Protein, Chain A"/>
    <property type="match status" value="1"/>
</dbReference>
<organism evidence="1 2">
    <name type="scientific">Shewanella holmiensis</name>
    <dbReference type="NCBI Taxonomy" id="2952222"/>
    <lineage>
        <taxon>Bacteria</taxon>
        <taxon>Pseudomonadati</taxon>
        <taxon>Pseudomonadota</taxon>
        <taxon>Gammaproteobacteria</taxon>
        <taxon>Alteromonadales</taxon>
        <taxon>Shewanellaceae</taxon>
        <taxon>Shewanella</taxon>
    </lineage>
</organism>